<dbReference type="InterPro" id="IPR004358">
    <property type="entry name" value="Sig_transdc_His_kin-like_C"/>
</dbReference>
<dbReference type="PANTHER" id="PTHR45436">
    <property type="entry name" value="SENSOR HISTIDINE KINASE YKOH"/>
    <property type="match status" value="1"/>
</dbReference>
<keyword evidence="6 12" id="KW-0812">Transmembrane</keyword>
<dbReference type="Gene3D" id="3.30.565.10">
    <property type="entry name" value="Histidine kinase-like ATPase, C-terminal domain"/>
    <property type="match status" value="1"/>
</dbReference>
<dbReference type="InterPro" id="IPR003660">
    <property type="entry name" value="HAMP_dom"/>
</dbReference>
<keyword evidence="16" id="KW-1185">Reference proteome</keyword>
<evidence type="ECO:0000256" key="1">
    <source>
        <dbReference type="ARBA" id="ARBA00000085"/>
    </source>
</evidence>
<feature type="region of interest" description="Disordered" evidence="11">
    <location>
        <begin position="473"/>
        <end position="495"/>
    </location>
</feature>
<dbReference type="SUPFAM" id="SSF47384">
    <property type="entry name" value="Homodimeric domain of signal transducing histidine kinase"/>
    <property type="match status" value="1"/>
</dbReference>
<dbReference type="InterPro" id="IPR036890">
    <property type="entry name" value="HATPase_C_sf"/>
</dbReference>
<evidence type="ECO:0000259" key="14">
    <source>
        <dbReference type="PROSITE" id="PS50885"/>
    </source>
</evidence>
<dbReference type="AlphaFoldDB" id="A0A345XJM0"/>
<evidence type="ECO:0000256" key="11">
    <source>
        <dbReference type="SAM" id="MobiDB-lite"/>
    </source>
</evidence>
<dbReference type="Pfam" id="PF00672">
    <property type="entry name" value="HAMP"/>
    <property type="match status" value="1"/>
</dbReference>
<dbReference type="CDD" id="cd00075">
    <property type="entry name" value="HATPase"/>
    <property type="match status" value="1"/>
</dbReference>
<evidence type="ECO:0000256" key="4">
    <source>
        <dbReference type="ARBA" id="ARBA00022553"/>
    </source>
</evidence>
<dbReference type="SMART" id="SM00387">
    <property type="entry name" value="HATPase_c"/>
    <property type="match status" value="1"/>
</dbReference>
<dbReference type="PANTHER" id="PTHR45436:SF5">
    <property type="entry name" value="SENSOR HISTIDINE KINASE TRCS"/>
    <property type="match status" value="1"/>
</dbReference>
<dbReference type="Pfam" id="PF00512">
    <property type="entry name" value="HisKA"/>
    <property type="match status" value="1"/>
</dbReference>
<dbReference type="PRINTS" id="PR00344">
    <property type="entry name" value="BCTRLSENSOR"/>
</dbReference>
<accession>A0A345XJM0</accession>
<dbReference type="InterPro" id="IPR005467">
    <property type="entry name" value="His_kinase_dom"/>
</dbReference>
<evidence type="ECO:0000256" key="8">
    <source>
        <dbReference type="ARBA" id="ARBA00022989"/>
    </source>
</evidence>
<gene>
    <name evidence="15" type="ORF">DVA86_03420</name>
</gene>
<evidence type="ECO:0000256" key="3">
    <source>
        <dbReference type="ARBA" id="ARBA00012438"/>
    </source>
</evidence>
<evidence type="ECO:0000256" key="5">
    <source>
        <dbReference type="ARBA" id="ARBA00022679"/>
    </source>
</evidence>
<dbReference type="Proteomes" id="UP000254425">
    <property type="component" value="Chromosome"/>
</dbReference>
<evidence type="ECO:0000313" key="15">
    <source>
        <dbReference type="EMBL" id="AXK31836.1"/>
    </source>
</evidence>
<dbReference type="InterPro" id="IPR003661">
    <property type="entry name" value="HisK_dim/P_dom"/>
</dbReference>
<dbReference type="CDD" id="cd00082">
    <property type="entry name" value="HisKA"/>
    <property type="match status" value="1"/>
</dbReference>
<evidence type="ECO:0000256" key="7">
    <source>
        <dbReference type="ARBA" id="ARBA00022777"/>
    </source>
</evidence>
<evidence type="ECO:0000256" key="12">
    <source>
        <dbReference type="SAM" id="Phobius"/>
    </source>
</evidence>
<dbReference type="Pfam" id="PF02518">
    <property type="entry name" value="HATPase_c"/>
    <property type="match status" value="1"/>
</dbReference>
<dbReference type="EC" id="2.7.13.3" evidence="3"/>
<keyword evidence="7 15" id="KW-0418">Kinase</keyword>
<evidence type="ECO:0000256" key="10">
    <source>
        <dbReference type="ARBA" id="ARBA00023136"/>
    </source>
</evidence>
<dbReference type="PROSITE" id="PS50109">
    <property type="entry name" value="HIS_KIN"/>
    <property type="match status" value="1"/>
</dbReference>
<dbReference type="GO" id="GO:0005886">
    <property type="term" value="C:plasma membrane"/>
    <property type="evidence" value="ECO:0007669"/>
    <property type="project" value="UniProtKB-SubCell"/>
</dbReference>
<dbReference type="InterPro" id="IPR036097">
    <property type="entry name" value="HisK_dim/P_sf"/>
</dbReference>
<sequence>MNRTPLAAPPRPRRAVTIRVRILAGVLVLLAAGVIGNSVAGALTLRHYLEDRGEDALRDSGDRVHEVLARGPHTLNDGQLAALAAPVLGITVVGRDGTVVDHVGDDVPDAVNELTADRPDQVVTLTDHPSVPDLIARRIPTSGLTAGTANGEVSVSALVLTVRTDVDRMTVADFISRQAGSVGITLVLASVTALLILKFGLRPLKQMADAADAIASGAREERLPTYSRRSETDRLALAVNEAFDVQVRAEDNLRSFAADASHELRTPLATVSGWLDLYHQGGLTDPGDLDRALERVDGEVGRMRLLVEELSLLARLDAGRPLDSAPVDLRRLAADVVQDAQVIAPGRTVRLHAPRPVHVAGDGPRLQQVLNNLIGNATQHTPAGAAIDVSLEESGGRAVIRVADDGPGIASEDLPHVFDRFWRAGTSRGNARGGSGLGLAIVQAVVHAHHGTVDITSPPGDGTTVTVVLPVPEPVPGPGQGAVPGRGRTRTARRR</sequence>
<organism evidence="15 16">
    <name type="scientific">Streptomyces armeniacus</name>
    <dbReference type="NCBI Taxonomy" id="83291"/>
    <lineage>
        <taxon>Bacteria</taxon>
        <taxon>Bacillati</taxon>
        <taxon>Actinomycetota</taxon>
        <taxon>Actinomycetes</taxon>
        <taxon>Kitasatosporales</taxon>
        <taxon>Streptomycetaceae</taxon>
        <taxon>Streptomyces</taxon>
    </lineage>
</organism>
<evidence type="ECO:0000313" key="16">
    <source>
        <dbReference type="Proteomes" id="UP000254425"/>
    </source>
</evidence>
<proteinExistence type="predicted"/>
<feature type="domain" description="Histidine kinase" evidence="13">
    <location>
        <begin position="259"/>
        <end position="473"/>
    </location>
</feature>
<dbReference type="Gene3D" id="6.10.340.10">
    <property type="match status" value="1"/>
</dbReference>
<dbReference type="SUPFAM" id="SSF158472">
    <property type="entry name" value="HAMP domain-like"/>
    <property type="match status" value="1"/>
</dbReference>
<comment type="subcellular location">
    <subcellularLocation>
        <location evidence="2">Cell membrane</location>
    </subcellularLocation>
</comment>
<keyword evidence="9" id="KW-0902">Two-component regulatory system</keyword>
<keyword evidence="10 12" id="KW-0472">Membrane</keyword>
<dbReference type="PROSITE" id="PS50885">
    <property type="entry name" value="HAMP"/>
    <property type="match status" value="1"/>
</dbReference>
<feature type="transmembrane region" description="Helical" evidence="12">
    <location>
        <begin position="179"/>
        <end position="197"/>
    </location>
</feature>
<keyword evidence="8 12" id="KW-1133">Transmembrane helix</keyword>
<dbReference type="GO" id="GO:0000155">
    <property type="term" value="F:phosphorelay sensor kinase activity"/>
    <property type="evidence" value="ECO:0007669"/>
    <property type="project" value="InterPro"/>
</dbReference>
<evidence type="ECO:0000256" key="9">
    <source>
        <dbReference type="ARBA" id="ARBA00023012"/>
    </source>
</evidence>
<keyword evidence="4" id="KW-0597">Phosphoprotein</keyword>
<dbReference type="InterPro" id="IPR050428">
    <property type="entry name" value="TCS_sensor_his_kinase"/>
</dbReference>
<evidence type="ECO:0000256" key="6">
    <source>
        <dbReference type="ARBA" id="ARBA00022692"/>
    </source>
</evidence>
<dbReference type="RefSeq" id="WP_208875653.1">
    <property type="nucleotide sequence ID" value="NZ_CP031320.1"/>
</dbReference>
<keyword evidence="5" id="KW-0808">Transferase</keyword>
<dbReference type="Gene3D" id="1.10.287.130">
    <property type="match status" value="1"/>
</dbReference>
<dbReference type="CDD" id="cd06225">
    <property type="entry name" value="HAMP"/>
    <property type="match status" value="1"/>
</dbReference>
<dbReference type="InterPro" id="IPR003594">
    <property type="entry name" value="HATPase_dom"/>
</dbReference>
<comment type="catalytic activity">
    <reaction evidence="1">
        <text>ATP + protein L-histidine = ADP + protein N-phospho-L-histidine.</text>
        <dbReference type="EC" id="2.7.13.3"/>
    </reaction>
</comment>
<dbReference type="SUPFAM" id="SSF55874">
    <property type="entry name" value="ATPase domain of HSP90 chaperone/DNA topoisomerase II/histidine kinase"/>
    <property type="match status" value="1"/>
</dbReference>
<evidence type="ECO:0000256" key="2">
    <source>
        <dbReference type="ARBA" id="ARBA00004236"/>
    </source>
</evidence>
<reference evidence="15 16" key="1">
    <citation type="submission" date="2018-07" db="EMBL/GenBank/DDBJ databases">
        <title>Draft genome of the type strain Streptomyces armeniacus ATCC 15676.</title>
        <authorList>
            <person name="Labana P."/>
            <person name="Gosse J.T."/>
            <person name="Boddy C.N."/>
        </authorList>
    </citation>
    <scope>NUCLEOTIDE SEQUENCE [LARGE SCALE GENOMIC DNA]</scope>
    <source>
        <strain evidence="15 16">ATCC 15676</strain>
    </source>
</reference>
<evidence type="ECO:0000259" key="13">
    <source>
        <dbReference type="PROSITE" id="PS50109"/>
    </source>
</evidence>
<dbReference type="KEGG" id="sarm:DVA86_03420"/>
<feature type="domain" description="HAMP" evidence="14">
    <location>
        <begin position="198"/>
        <end position="251"/>
    </location>
</feature>
<dbReference type="FunFam" id="3.30.565.10:FF:000006">
    <property type="entry name" value="Sensor histidine kinase WalK"/>
    <property type="match status" value="1"/>
</dbReference>
<protein>
    <recommendedName>
        <fullName evidence="3">histidine kinase</fullName>
        <ecNumber evidence="3">2.7.13.3</ecNumber>
    </recommendedName>
</protein>
<dbReference type="EMBL" id="CP031320">
    <property type="protein sequence ID" value="AXK31836.1"/>
    <property type="molecule type" value="Genomic_DNA"/>
</dbReference>
<name>A0A345XJM0_9ACTN</name>
<dbReference type="SMART" id="SM00388">
    <property type="entry name" value="HisKA"/>
    <property type="match status" value="1"/>
</dbReference>